<evidence type="ECO:0000256" key="1">
    <source>
        <dbReference type="ARBA" id="ARBA00011738"/>
    </source>
</evidence>
<dbReference type="InterPro" id="IPR013766">
    <property type="entry name" value="Thioredoxin_domain"/>
</dbReference>
<dbReference type="NCBIfam" id="NF001808">
    <property type="entry name" value="PRK00522.1"/>
    <property type="match status" value="1"/>
</dbReference>
<dbReference type="GO" id="GO:0006979">
    <property type="term" value="P:response to oxidative stress"/>
    <property type="evidence" value="ECO:0007669"/>
    <property type="project" value="UniProtKB-ARBA"/>
</dbReference>
<protein>
    <recommendedName>
        <fullName evidence="8">Thiol peroxidase</fullName>
        <shortName evidence="8">Tpx</shortName>
        <ecNumber evidence="8">1.11.1.24</ecNumber>
    </recommendedName>
    <alternativeName>
        <fullName evidence="8">Peroxiredoxin tpx</fullName>
        <shortName evidence="8">Prx</shortName>
    </alternativeName>
    <alternativeName>
        <fullName evidence="8">Thioredoxin peroxidase</fullName>
    </alternativeName>
    <alternativeName>
        <fullName evidence="8">Thioredoxin-dependent peroxiredoxin</fullName>
    </alternativeName>
</protein>
<gene>
    <name evidence="8 10" type="primary">tpx</name>
    <name evidence="10" type="ORF">H8E23_17970</name>
</gene>
<dbReference type="AlphaFoldDB" id="A0A8J6NN46"/>
<evidence type="ECO:0000259" key="9">
    <source>
        <dbReference type="PROSITE" id="PS51352"/>
    </source>
</evidence>
<sequence length="167" mass="18018">MAQITLKGNPIHTVGELPKIGQQAPDFVLTKTDLSDVTLKDFSGKKVVLNIFPSIDTSVCATSVRRFNAEIDKFGNTVALCASLDLPFAHARFCGAEGLENVISVSELRNRAFGDRYGVRIVDGPLAGLLARAVVVIDENGKVIYTQLVPEISQEPDYQAALDALKS</sequence>
<keyword evidence="5 8" id="KW-1015">Disulfide bond</keyword>
<dbReference type="HAMAP" id="MF_00269">
    <property type="entry name" value="Tpx"/>
    <property type="match status" value="1"/>
</dbReference>
<evidence type="ECO:0000256" key="2">
    <source>
        <dbReference type="ARBA" id="ARBA00022559"/>
    </source>
</evidence>
<evidence type="ECO:0000256" key="8">
    <source>
        <dbReference type="HAMAP-Rule" id="MF_00269"/>
    </source>
</evidence>
<evidence type="ECO:0000313" key="10">
    <source>
        <dbReference type="EMBL" id="MBC8363272.1"/>
    </source>
</evidence>
<dbReference type="Gene3D" id="3.40.30.10">
    <property type="entry name" value="Glutaredoxin"/>
    <property type="match status" value="1"/>
</dbReference>
<name>A0A8J6NN46_9BACT</name>
<dbReference type="CDD" id="cd03014">
    <property type="entry name" value="PRX_Atyp2cys"/>
    <property type="match status" value="1"/>
</dbReference>
<dbReference type="InterPro" id="IPR050455">
    <property type="entry name" value="Tpx_Peroxidase_subfamily"/>
</dbReference>
<keyword evidence="6 8" id="KW-0676">Redox-active center</keyword>
<comment type="caution">
    <text evidence="10">The sequence shown here is derived from an EMBL/GenBank/DDBJ whole genome shotgun (WGS) entry which is preliminary data.</text>
</comment>
<comment type="subunit">
    <text evidence="1 8">Homodimer.</text>
</comment>
<dbReference type="SUPFAM" id="SSF52833">
    <property type="entry name" value="Thioredoxin-like"/>
    <property type="match status" value="1"/>
</dbReference>
<evidence type="ECO:0000256" key="3">
    <source>
        <dbReference type="ARBA" id="ARBA00022862"/>
    </source>
</evidence>
<dbReference type="FunFam" id="3.40.30.10:FF:000056">
    <property type="entry name" value="Thiol peroxidase"/>
    <property type="match status" value="1"/>
</dbReference>
<evidence type="ECO:0000256" key="7">
    <source>
        <dbReference type="ARBA" id="ARBA00049091"/>
    </source>
</evidence>
<dbReference type="Pfam" id="PF08534">
    <property type="entry name" value="Redoxin"/>
    <property type="match status" value="1"/>
</dbReference>
<dbReference type="EC" id="1.11.1.24" evidence="8"/>
<dbReference type="PANTHER" id="PTHR43110:SF1">
    <property type="entry name" value="THIOL PEROXIDASE"/>
    <property type="match status" value="1"/>
</dbReference>
<evidence type="ECO:0000313" key="11">
    <source>
        <dbReference type="Proteomes" id="UP000603434"/>
    </source>
</evidence>
<comment type="miscellaneous">
    <text evidence="8">The active site is a conserved redox-active cysteine residue, the peroxidatic cysteine (C(P)), which makes the nucleophilic attack on the peroxide substrate. The peroxide oxidizes the C(P)-SH to cysteine sulfenic acid (C(P)-SOH), which then reacts with another cysteine residue, the resolving cysteine (C(R)), to form a disulfide bridge. The disulfide is subsequently reduced by an appropriate electron donor to complete the catalytic cycle. In this atypical 2-Cys peroxiredoxin, C(R) is present in the same subunit to form an intramolecular disulfide. The disulfide is subsequently reduced by thioredoxin.</text>
</comment>
<dbReference type="Proteomes" id="UP000603434">
    <property type="component" value="Unassembled WGS sequence"/>
</dbReference>
<proteinExistence type="inferred from homology"/>
<organism evidence="10 11">
    <name type="scientific">Candidatus Desulfatibia profunda</name>
    <dbReference type="NCBI Taxonomy" id="2841695"/>
    <lineage>
        <taxon>Bacteria</taxon>
        <taxon>Pseudomonadati</taxon>
        <taxon>Thermodesulfobacteriota</taxon>
        <taxon>Desulfobacteria</taxon>
        <taxon>Desulfobacterales</taxon>
        <taxon>Desulfobacterales incertae sedis</taxon>
        <taxon>Candidatus Desulfatibia</taxon>
    </lineage>
</organism>
<dbReference type="InterPro" id="IPR013740">
    <property type="entry name" value="Redoxin"/>
</dbReference>
<keyword evidence="4 8" id="KW-0560">Oxidoreductase</keyword>
<evidence type="ECO:0000256" key="6">
    <source>
        <dbReference type="ARBA" id="ARBA00023284"/>
    </source>
</evidence>
<dbReference type="PROSITE" id="PS01265">
    <property type="entry name" value="TPX"/>
    <property type="match status" value="1"/>
</dbReference>
<comment type="similarity">
    <text evidence="8">Belongs to the peroxiredoxin family. Tpx subfamily.</text>
</comment>
<evidence type="ECO:0000256" key="4">
    <source>
        <dbReference type="ARBA" id="ARBA00023002"/>
    </source>
</evidence>
<accession>A0A8J6NN46</accession>
<dbReference type="GO" id="GO:0008379">
    <property type="term" value="F:thioredoxin peroxidase activity"/>
    <property type="evidence" value="ECO:0007669"/>
    <property type="project" value="UniProtKB-UniRule"/>
</dbReference>
<dbReference type="InterPro" id="IPR018219">
    <property type="entry name" value="Tpx_CS"/>
</dbReference>
<dbReference type="PROSITE" id="PS51352">
    <property type="entry name" value="THIOREDOXIN_2"/>
    <property type="match status" value="1"/>
</dbReference>
<dbReference type="PANTHER" id="PTHR43110">
    <property type="entry name" value="THIOL PEROXIDASE"/>
    <property type="match status" value="1"/>
</dbReference>
<feature type="disulfide bond" description="Redox-active" evidence="8">
    <location>
        <begin position="60"/>
        <end position="94"/>
    </location>
</feature>
<dbReference type="EMBL" id="JACNJH010000283">
    <property type="protein sequence ID" value="MBC8363272.1"/>
    <property type="molecule type" value="Genomic_DNA"/>
</dbReference>
<feature type="active site" description="Cysteine sulfenic acid (-SOH) intermediate" evidence="8">
    <location>
        <position position="60"/>
    </location>
</feature>
<comment type="catalytic activity">
    <reaction evidence="7 8">
        <text>a hydroperoxide + [thioredoxin]-dithiol = an alcohol + [thioredoxin]-disulfide + H2O</text>
        <dbReference type="Rhea" id="RHEA:62620"/>
        <dbReference type="Rhea" id="RHEA-COMP:10698"/>
        <dbReference type="Rhea" id="RHEA-COMP:10700"/>
        <dbReference type="ChEBI" id="CHEBI:15377"/>
        <dbReference type="ChEBI" id="CHEBI:29950"/>
        <dbReference type="ChEBI" id="CHEBI:30879"/>
        <dbReference type="ChEBI" id="CHEBI:35924"/>
        <dbReference type="ChEBI" id="CHEBI:50058"/>
        <dbReference type="EC" id="1.11.1.24"/>
    </reaction>
</comment>
<feature type="domain" description="Thioredoxin" evidence="9">
    <location>
        <begin position="18"/>
        <end position="167"/>
    </location>
</feature>
<evidence type="ECO:0000256" key="5">
    <source>
        <dbReference type="ARBA" id="ARBA00023157"/>
    </source>
</evidence>
<dbReference type="InterPro" id="IPR002065">
    <property type="entry name" value="TPX"/>
</dbReference>
<comment type="function">
    <text evidence="8">Thiol-specific peroxidase that catalyzes the reduction of hydrogen peroxide and organic hydroperoxides to water and alcohols, respectively. Plays a role in cell protection against oxidative stress by detoxifying peroxides.</text>
</comment>
<keyword evidence="2 8" id="KW-0575">Peroxidase</keyword>
<keyword evidence="3 8" id="KW-0049">Antioxidant</keyword>
<dbReference type="InterPro" id="IPR036249">
    <property type="entry name" value="Thioredoxin-like_sf"/>
</dbReference>
<reference evidence="10 11" key="1">
    <citation type="submission" date="2020-08" db="EMBL/GenBank/DDBJ databases">
        <title>Bridging the membrane lipid divide: bacteria of the FCB group superphylum have the potential to synthesize archaeal ether lipids.</title>
        <authorList>
            <person name="Villanueva L."/>
            <person name="Von Meijenfeldt F.A.B."/>
            <person name="Westbye A.B."/>
            <person name="Yadav S."/>
            <person name="Hopmans E.C."/>
            <person name="Dutilh B.E."/>
            <person name="Sinninghe Damste J.S."/>
        </authorList>
    </citation>
    <scope>NUCLEOTIDE SEQUENCE [LARGE SCALE GENOMIC DNA]</scope>
    <source>
        <strain evidence="10">NIOZ-UU30</strain>
    </source>
</reference>